<evidence type="ECO:0000313" key="6">
    <source>
        <dbReference type="Proteomes" id="UP000242815"/>
    </source>
</evidence>
<dbReference type="SMART" id="SM00028">
    <property type="entry name" value="TPR"/>
    <property type="match status" value="4"/>
</dbReference>
<dbReference type="PROSITE" id="PS50005">
    <property type="entry name" value="TPR"/>
    <property type="match status" value="3"/>
</dbReference>
<evidence type="ECO:0000256" key="3">
    <source>
        <dbReference type="PROSITE-ProRule" id="PRU00339"/>
    </source>
</evidence>
<sequence length="252" mass="28595">MRKHFVAIGLLSLLLVGCVTTTDQPRRQADPVEARDAYIQLGLGYLQKGETERAKAPLREALKLDSRSEAAHVALALVFQQEGEIKSAEQHFRSALAVAPNNARILNNYGAFLLEQQRYSEALTYFTKASEDTFYGERSRVFENLGLTYQKLDRPEEARASFERALRLNSRQPLALLEMARIEFESENYVPAWNYYLSFTQLSAQNASSLWLGVQLARRFNDHNRAASYALQLRRLYPATPEARALAESESS</sequence>
<keyword evidence="1" id="KW-0677">Repeat</keyword>
<dbReference type="Proteomes" id="UP000242815">
    <property type="component" value="Unassembled WGS sequence"/>
</dbReference>
<dbReference type="Pfam" id="PF13432">
    <property type="entry name" value="TPR_16"/>
    <property type="match status" value="1"/>
</dbReference>
<dbReference type="OrthoDB" id="129043at2"/>
<dbReference type="NCBIfam" id="TIGR02521">
    <property type="entry name" value="type_IV_pilW"/>
    <property type="match status" value="1"/>
</dbReference>
<evidence type="ECO:0000256" key="4">
    <source>
        <dbReference type="SAM" id="SignalP"/>
    </source>
</evidence>
<keyword evidence="4" id="KW-0732">Signal</keyword>
<dbReference type="STRING" id="1002526.SAMN05216578_11622"/>
<evidence type="ECO:0000256" key="1">
    <source>
        <dbReference type="ARBA" id="ARBA00022737"/>
    </source>
</evidence>
<dbReference type="AlphaFoldDB" id="A0A1I6C7M9"/>
<dbReference type="EMBL" id="FOYD01000016">
    <property type="protein sequence ID" value="SFQ89162.1"/>
    <property type="molecule type" value="Genomic_DNA"/>
</dbReference>
<feature type="repeat" description="TPR" evidence="3">
    <location>
        <begin position="35"/>
        <end position="68"/>
    </location>
</feature>
<evidence type="ECO:0000256" key="2">
    <source>
        <dbReference type="ARBA" id="ARBA00022803"/>
    </source>
</evidence>
<dbReference type="SUPFAM" id="SSF48452">
    <property type="entry name" value="TPR-like"/>
    <property type="match status" value="1"/>
</dbReference>
<feature type="chain" id="PRO_5017399799" evidence="4">
    <location>
        <begin position="22"/>
        <end position="252"/>
    </location>
</feature>
<dbReference type="InterPro" id="IPR011990">
    <property type="entry name" value="TPR-like_helical_dom_sf"/>
</dbReference>
<feature type="repeat" description="TPR" evidence="3">
    <location>
        <begin position="139"/>
        <end position="172"/>
    </location>
</feature>
<organism evidence="5 6">
    <name type="scientific">Halopseudomonas formosensis</name>
    <dbReference type="NCBI Taxonomy" id="1002526"/>
    <lineage>
        <taxon>Bacteria</taxon>
        <taxon>Pseudomonadati</taxon>
        <taxon>Pseudomonadota</taxon>
        <taxon>Gammaproteobacteria</taxon>
        <taxon>Pseudomonadales</taxon>
        <taxon>Pseudomonadaceae</taxon>
        <taxon>Halopseudomonas</taxon>
    </lineage>
</organism>
<dbReference type="Gene3D" id="1.25.40.10">
    <property type="entry name" value="Tetratricopeptide repeat domain"/>
    <property type="match status" value="1"/>
</dbReference>
<proteinExistence type="predicted"/>
<gene>
    <name evidence="5" type="ORF">SAMN05216578_11622</name>
</gene>
<accession>A0A1I6C7M9</accession>
<feature type="signal peptide" evidence="4">
    <location>
        <begin position="1"/>
        <end position="21"/>
    </location>
</feature>
<dbReference type="PANTHER" id="PTHR44186">
    <property type="match status" value="1"/>
</dbReference>
<dbReference type="PROSITE" id="PS51257">
    <property type="entry name" value="PROKAR_LIPOPROTEIN"/>
    <property type="match status" value="1"/>
</dbReference>
<feature type="repeat" description="TPR" evidence="3">
    <location>
        <begin position="69"/>
        <end position="102"/>
    </location>
</feature>
<dbReference type="InterPro" id="IPR013360">
    <property type="entry name" value="Pilus_4_PilW"/>
</dbReference>
<keyword evidence="2 3" id="KW-0802">TPR repeat</keyword>
<dbReference type="Pfam" id="PF13424">
    <property type="entry name" value="TPR_12"/>
    <property type="match status" value="1"/>
</dbReference>
<protein>
    <submittedName>
        <fullName evidence="5">Type IV pilus assembly protein PilF</fullName>
    </submittedName>
</protein>
<reference evidence="5 6" key="1">
    <citation type="submission" date="2016-10" db="EMBL/GenBank/DDBJ databases">
        <authorList>
            <person name="de Groot N.N."/>
        </authorList>
    </citation>
    <scope>NUCLEOTIDE SEQUENCE [LARGE SCALE GENOMIC DNA]</scope>
    <source>
        <strain evidence="5 6">JCM 18415</strain>
    </source>
</reference>
<evidence type="ECO:0000313" key="5">
    <source>
        <dbReference type="EMBL" id="SFQ89162.1"/>
    </source>
</evidence>
<dbReference type="PANTHER" id="PTHR44186:SF1">
    <property type="entry name" value="BARDET-BIEDL SYNDROME 4 PROTEIN"/>
    <property type="match status" value="1"/>
</dbReference>
<dbReference type="RefSeq" id="WP_090540975.1">
    <property type="nucleotide sequence ID" value="NZ_FOYD01000016.1"/>
</dbReference>
<name>A0A1I6C7M9_9GAMM</name>
<dbReference type="InterPro" id="IPR019734">
    <property type="entry name" value="TPR_rpt"/>
</dbReference>